<proteinExistence type="predicted"/>
<sequence>MGRISYRSTYDALKAAIDDAARAPGTEALARAHEALDAFVATIACDPRKLRSVEADSPACAAEIRDHAERMGLPRRVLDPVHDASFTRLWLASLGDGQIAMLRRVLADEVQRRQPAMPVRGAWNASLAH</sequence>
<keyword evidence="2" id="KW-1185">Reference proteome</keyword>
<dbReference type="RefSeq" id="WP_170052933.1">
    <property type="nucleotide sequence ID" value="NZ_JABBKX010000002.1"/>
</dbReference>
<dbReference type="EMBL" id="JABBKX010000002">
    <property type="protein sequence ID" value="NMJ40653.1"/>
    <property type="molecule type" value="Genomic_DNA"/>
</dbReference>
<dbReference type="AlphaFoldDB" id="A0A848EB15"/>
<accession>A0A848EB15</accession>
<comment type="caution">
    <text evidence="1">The sequence shown here is derived from an EMBL/GenBank/DDBJ whole genome shotgun (WGS) entry which is preliminary data.</text>
</comment>
<gene>
    <name evidence="1" type="ORF">GWK16_05340</name>
</gene>
<reference evidence="1 2" key="1">
    <citation type="submission" date="2020-03" db="EMBL/GenBank/DDBJ databases">
        <authorList>
            <person name="Sun Q."/>
        </authorList>
    </citation>
    <scope>NUCLEOTIDE SEQUENCE [LARGE SCALE GENOMIC DNA]</scope>
    <source>
        <strain evidence="1 2">JC162</strain>
    </source>
</reference>
<protein>
    <submittedName>
        <fullName evidence="1">Uncharacterized protein</fullName>
    </submittedName>
</protein>
<evidence type="ECO:0000313" key="1">
    <source>
        <dbReference type="EMBL" id="NMJ40653.1"/>
    </source>
</evidence>
<dbReference type="Proteomes" id="UP000548582">
    <property type="component" value="Unassembled WGS sequence"/>
</dbReference>
<evidence type="ECO:0000313" key="2">
    <source>
        <dbReference type="Proteomes" id="UP000548582"/>
    </source>
</evidence>
<name>A0A848EB15_9PROT</name>
<organism evidence="1 2">
    <name type="scientific">Neoroseomonas marina</name>
    <dbReference type="NCBI Taxonomy" id="1232220"/>
    <lineage>
        <taxon>Bacteria</taxon>
        <taxon>Pseudomonadati</taxon>
        <taxon>Pseudomonadota</taxon>
        <taxon>Alphaproteobacteria</taxon>
        <taxon>Acetobacterales</taxon>
        <taxon>Acetobacteraceae</taxon>
        <taxon>Neoroseomonas</taxon>
    </lineage>
</organism>